<comment type="similarity">
    <text evidence="4">Belongs to the Maf family. YhdE subfamily.</text>
</comment>
<comment type="caution">
    <text evidence="4">Lacks conserved residue(s) required for the propagation of feature annotation.</text>
</comment>
<dbReference type="Proteomes" id="UP000227088">
    <property type="component" value="Unassembled WGS sequence"/>
</dbReference>
<dbReference type="InterPro" id="IPR029001">
    <property type="entry name" value="ITPase-like_fam"/>
</dbReference>
<name>A0A1Y5HVC4_OLEAN</name>
<keyword evidence="2 4" id="KW-0378">Hydrolase</keyword>
<feature type="site" description="Important for substrate specificity" evidence="4">
    <location>
        <position position="162"/>
    </location>
</feature>
<dbReference type="PANTHER" id="PTHR43213">
    <property type="entry name" value="BIFUNCTIONAL DTTP/UTP PYROPHOSPHATASE/METHYLTRANSFERASE PROTEIN-RELATED"/>
    <property type="match status" value="1"/>
</dbReference>
<accession>A0A1Y5HVC4</accession>
<feature type="active site" description="Proton acceptor" evidence="4">
    <location>
        <position position="79"/>
    </location>
</feature>
<gene>
    <name evidence="5" type="ORF">A9R00_06070</name>
</gene>
<comment type="catalytic activity">
    <reaction evidence="4">
        <text>UTP + H2O = UMP + diphosphate + H(+)</text>
        <dbReference type="Rhea" id="RHEA:29395"/>
        <dbReference type="ChEBI" id="CHEBI:15377"/>
        <dbReference type="ChEBI" id="CHEBI:15378"/>
        <dbReference type="ChEBI" id="CHEBI:33019"/>
        <dbReference type="ChEBI" id="CHEBI:46398"/>
        <dbReference type="ChEBI" id="CHEBI:57865"/>
        <dbReference type="EC" id="3.6.1.9"/>
    </reaction>
</comment>
<dbReference type="PANTHER" id="PTHR43213:SF5">
    <property type="entry name" value="BIFUNCTIONAL DTTP_UTP PYROPHOSPHATASE_METHYLTRANSFERASE PROTEIN-RELATED"/>
    <property type="match status" value="1"/>
</dbReference>
<dbReference type="GO" id="GO:0009117">
    <property type="term" value="P:nucleotide metabolic process"/>
    <property type="evidence" value="ECO:0007669"/>
    <property type="project" value="UniProtKB-KW"/>
</dbReference>
<keyword evidence="3 4" id="KW-0546">Nucleotide metabolism</keyword>
<comment type="function">
    <text evidence="4">Nucleoside triphosphate pyrophosphatase that hydrolyzes dTTP and UTP. May have a dual role in cell division arrest and in preventing the incorporation of modified nucleotides into cellular nucleic acids.</text>
</comment>
<dbReference type="AlphaFoldDB" id="A0A1Y5HVC4"/>
<dbReference type="NCBIfam" id="TIGR00172">
    <property type="entry name" value="maf"/>
    <property type="match status" value="1"/>
</dbReference>
<protein>
    <recommendedName>
        <fullName evidence="4">dTTP/UTP pyrophosphatase</fullName>
        <shortName evidence="4">dTTPase/UTPase</shortName>
        <ecNumber evidence="4">3.6.1.9</ecNumber>
    </recommendedName>
    <alternativeName>
        <fullName evidence="4">Nucleoside triphosphate pyrophosphatase</fullName>
    </alternativeName>
    <alternativeName>
        <fullName evidence="4">Nucleotide pyrophosphatase</fullName>
        <shortName evidence="4">Nucleotide PPase</shortName>
    </alternativeName>
</protein>
<dbReference type="Pfam" id="PF02545">
    <property type="entry name" value="Maf"/>
    <property type="match status" value="1"/>
</dbReference>
<dbReference type="EMBL" id="MABE01000344">
    <property type="protein sequence ID" value="OUS40417.1"/>
    <property type="molecule type" value="Genomic_DNA"/>
</dbReference>
<sequence length="211" mass="22934">MTKKLVLASTSPRRKELLQQVGIEFTQLAIDIDEDVKNGEDPTDYVLRLAKEKSIAGYNLLAEQVSEPQQKNSVVLAADTTVVCDGVILAKPSSLADCQRILSHLSGREHSVKTAIGLFGQDINIQQVVTTKVKFRDLATTEIEAYWHTGEPLDKAGSYGIQGFAAVFVESINGSYSNVVGLPLCETAKLLNQFNIPLWQNNAKTSAGAIT</sequence>
<proteinExistence type="inferred from homology"/>
<keyword evidence="4" id="KW-0963">Cytoplasm</keyword>
<evidence type="ECO:0000256" key="1">
    <source>
        <dbReference type="ARBA" id="ARBA00001968"/>
    </source>
</evidence>
<feature type="site" description="Important for substrate specificity" evidence="4">
    <location>
        <position position="13"/>
    </location>
</feature>
<dbReference type="Gene3D" id="3.90.950.10">
    <property type="match status" value="1"/>
</dbReference>
<evidence type="ECO:0000256" key="2">
    <source>
        <dbReference type="ARBA" id="ARBA00022801"/>
    </source>
</evidence>
<comment type="catalytic activity">
    <reaction evidence="4">
        <text>dTTP + H2O = dTMP + diphosphate + H(+)</text>
        <dbReference type="Rhea" id="RHEA:28534"/>
        <dbReference type="ChEBI" id="CHEBI:15377"/>
        <dbReference type="ChEBI" id="CHEBI:15378"/>
        <dbReference type="ChEBI" id="CHEBI:33019"/>
        <dbReference type="ChEBI" id="CHEBI:37568"/>
        <dbReference type="ChEBI" id="CHEBI:63528"/>
        <dbReference type="EC" id="3.6.1.9"/>
    </reaction>
</comment>
<dbReference type="CDD" id="cd00555">
    <property type="entry name" value="Maf"/>
    <property type="match status" value="1"/>
</dbReference>
<evidence type="ECO:0000313" key="6">
    <source>
        <dbReference type="Proteomes" id="UP000227088"/>
    </source>
</evidence>
<comment type="caution">
    <text evidence="5">The sequence shown here is derived from an EMBL/GenBank/DDBJ whole genome shotgun (WGS) entry which is preliminary data.</text>
</comment>
<dbReference type="InterPro" id="IPR003697">
    <property type="entry name" value="Maf-like"/>
</dbReference>
<dbReference type="PIRSF" id="PIRSF006305">
    <property type="entry name" value="Maf"/>
    <property type="match status" value="1"/>
</dbReference>
<dbReference type="SUPFAM" id="SSF52972">
    <property type="entry name" value="ITPase-like"/>
    <property type="match status" value="1"/>
</dbReference>
<feature type="site" description="Important for substrate specificity" evidence="4">
    <location>
        <position position="80"/>
    </location>
</feature>
<dbReference type="HAMAP" id="MF_00528">
    <property type="entry name" value="Maf"/>
    <property type="match status" value="1"/>
</dbReference>
<reference evidence="6" key="1">
    <citation type="journal article" date="2017" name="Proc. Natl. Acad. Sci. U.S.A.">
        <title>Simulation of Deepwater Horizon oil plume reveals substrate specialization within a complex community of hydrocarbon degraders.</title>
        <authorList>
            <person name="Hu P."/>
            <person name="Dubinsky E.A."/>
            <person name="Probst A.J."/>
            <person name="Wang J."/>
            <person name="Sieber C.M.K."/>
            <person name="Tom L.M."/>
            <person name="Gardinali P."/>
            <person name="Banfield J.F."/>
            <person name="Atlas R.M."/>
            <person name="Andersen G.L."/>
        </authorList>
    </citation>
    <scope>NUCLEOTIDE SEQUENCE [LARGE SCALE GENOMIC DNA]</scope>
</reference>
<evidence type="ECO:0000313" key="5">
    <source>
        <dbReference type="EMBL" id="OUS40417.1"/>
    </source>
</evidence>
<dbReference type="GO" id="GO:0036221">
    <property type="term" value="F:UTP diphosphatase activity"/>
    <property type="evidence" value="ECO:0007669"/>
    <property type="project" value="RHEA"/>
</dbReference>
<organism evidence="5 6">
    <name type="scientific">Oleispira antarctica</name>
    <dbReference type="NCBI Taxonomy" id="188908"/>
    <lineage>
        <taxon>Bacteria</taxon>
        <taxon>Pseudomonadati</taxon>
        <taxon>Pseudomonadota</taxon>
        <taxon>Gammaproteobacteria</taxon>
        <taxon>Oceanospirillales</taxon>
        <taxon>Oceanospirillaceae</taxon>
        <taxon>Oleispira</taxon>
    </lineage>
</organism>
<evidence type="ECO:0000256" key="4">
    <source>
        <dbReference type="HAMAP-Rule" id="MF_00528"/>
    </source>
</evidence>
<dbReference type="GO" id="GO:0005737">
    <property type="term" value="C:cytoplasm"/>
    <property type="evidence" value="ECO:0007669"/>
    <property type="project" value="UniProtKB-SubCell"/>
</dbReference>
<dbReference type="EC" id="3.6.1.9" evidence="4"/>
<comment type="subcellular location">
    <subcellularLocation>
        <location evidence="4">Cytoplasm</location>
    </subcellularLocation>
</comment>
<comment type="cofactor">
    <cofactor evidence="1 4">
        <name>a divalent metal cation</name>
        <dbReference type="ChEBI" id="CHEBI:60240"/>
    </cofactor>
</comment>
<evidence type="ECO:0000256" key="3">
    <source>
        <dbReference type="ARBA" id="ARBA00023080"/>
    </source>
</evidence>
<dbReference type="GO" id="GO:0036218">
    <property type="term" value="F:dTTP diphosphatase activity"/>
    <property type="evidence" value="ECO:0007669"/>
    <property type="project" value="RHEA"/>
</dbReference>